<accession>A0A1E4U160</accession>
<dbReference type="InterPro" id="IPR006926">
    <property type="entry name" value="Vps16_N"/>
</dbReference>
<evidence type="ECO:0000256" key="1">
    <source>
        <dbReference type="ARBA" id="ARBA00009250"/>
    </source>
</evidence>
<comment type="function">
    <text evidence="2">Essential for vacuolar protein sorting. Required for vacuole biogenesis, stability and to maintain vacuole morphology.</text>
</comment>
<evidence type="ECO:0000259" key="4">
    <source>
        <dbReference type="Pfam" id="PF04841"/>
    </source>
</evidence>
<dbReference type="Pfam" id="PF04841">
    <property type="entry name" value="Vps16_N"/>
    <property type="match status" value="1"/>
</dbReference>
<evidence type="ECO:0000259" key="3">
    <source>
        <dbReference type="Pfam" id="PF04840"/>
    </source>
</evidence>
<name>A0A1E4U160_PACTA</name>
<dbReference type="InterPro" id="IPR038132">
    <property type="entry name" value="Vps16_C_sf"/>
</dbReference>
<dbReference type="Pfam" id="PF04840">
    <property type="entry name" value="Vps16_C"/>
    <property type="match status" value="1"/>
</dbReference>
<protein>
    <recommendedName>
        <fullName evidence="2">Probable vacuolar protein sorting-associated protein 16 homolog</fullName>
    </recommendedName>
</protein>
<dbReference type="GO" id="GO:0003779">
    <property type="term" value="F:actin binding"/>
    <property type="evidence" value="ECO:0007669"/>
    <property type="project" value="TreeGrafter"/>
</dbReference>
<dbReference type="OrthoDB" id="1792at2759"/>
<dbReference type="GO" id="GO:0006886">
    <property type="term" value="P:intracellular protein transport"/>
    <property type="evidence" value="ECO:0007669"/>
    <property type="project" value="InterPro"/>
</dbReference>
<dbReference type="EMBL" id="KV454011">
    <property type="protein sequence ID" value="ODV97668.1"/>
    <property type="molecule type" value="Genomic_DNA"/>
</dbReference>
<comment type="similarity">
    <text evidence="1 2">Belongs to the VPS16 family.</text>
</comment>
<feature type="domain" description="Vps16 C-terminal" evidence="3">
    <location>
        <begin position="508"/>
        <end position="853"/>
    </location>
</feature>
<dbReference type="SUPFAM" id="SSF50978">
    <property type="entry name" value="WD40 repeat-like"/>
    <property type="match status" value="1"/>
</dbReference>
<dbReference type="InterPro" id="IPR036322">
    <property type="entry name" value="WD40_repeat_dom_sf"/>
</dbReference>
<dbReference type="Gene3D" id="1.10.150.780">
    <property type="entry name" value="Vps16, C-terminal region"/>
    <property type="match status" value="1"/>
</dbReference>
<dbReference type="AlphaFoldDB" id="A0A1E4U160"/>
<dbReference type="GO" id="GO:0016197">
    <property type="term" value="P:endosomal transport"/>
    <property type="evidence" value="ECO:0007669"/>
    <property type="project" value="TreeGrafter"/>
</dbReference>
<keyword evidence="6" id="KW-1185">Reference proteome</keyword>
<organism evidence="5 6">
    <name type="scientific">Pachysolen tannophilus NRRL Y-2460</name>
    <dbReference type="NCBI Taxonomy" id="669874"/>
    <lineage>
        <taxon>Eukaryota</taxon>
        <taxon>Fungi</taxon>
        <taxon>Dikarya</taxon>
        <taxon>Ascomycota</taxon>
        <taxon>Saccharomycotina</taxon>
        <taxon>Pichiomycetes</taxon>
        <taxon>Pachysolenaceae</taxon>
        <taxon>Pachysolen</taxon>
    </lineage>
</organism>
<dbReference type="PANTHER" id="PTHR12811:SF0">
    <property type="entry name" value="VACUOLAR PROTEIN SORTING-ASSOCIATED PROTEIN 16 HOMOLOG"/>
    <property type="match status" value="1"/>
</dbReference>
<dbReference type="GO" id="GO:0030897">
    <property type="term" value="C:HOPS complex"/>
    <property type="evidence" value="ECO:0007669"/>
    <property type="project" value="TreeGrafter"/>
</dbReference>
<dbReference type="STRING" id="669874.A0A1E4U160"/>
<gene>
    <name evidence="5" type="ORF">PACTADRAFT_47539</name>
</gene>
<evidence type="ECO:0000313" key="5">
    <source>
        <dbReference type="EMBL" id="ODV97668.1"/>
    </source>
</evidence>
<proteinExistence type="inferred from homology"/>
<dbReference type="InterPro" id="IPR016534">
    <property type="entry name" value="VPS16"/>
</dbReference>
<dbReference type="GO" id="GO:0042144">
    <property type="term" value="P:vacuole fusion, non-autophagic"/>
    <property type="evidence" value="ECO:0007669"/>
    <property type="project" value="TreeGrafter"/>
</dbReference>
<dbReference type="PIRSF" id="PIRSF007949">
    <property type="entry name" value="VPS16"/>
    <property type="match status" value="1"/>
</dbReference>
<evidence type="ECO:0000256" key="2">
    <source>
        <dbReference type="PIRNR" id="PIRNR007949"/>
    </source>
</evidence>
<evidence type="ECO:0000313" key="6">
    <source>
        <dbReference type="Proteomes" id="UP000094236"/>
    </source>
</evidence>
<keyword evidence="2" id="KW-0813">Transport</keyword>
<dbReference type="PANTHER" id="PTHR12811">
    <property type="entry name" value="VACUOLAR PROTEIN SORTING VPS16"/>
    <property type="match status" value="1"/>
</dbReference>
<dbReference type="InterPro" id="IPR006925">
    <property type="entry name" value="Vps16_C"/>
</dbReference>
<feature type="domain" description="Vps16 N-terminal" evidence="4">
    <location>
        <begin position="5"/>
        <end position="410"/>
    </location>
</feature>
<sequence length="871" mass="101285">MASNPSLGWERLQDVYYRLRECYDLKWEKQISLNLVSLSSLASFIACFPKSTFHNDNLMRSIEIFSGAGNLITSIPWLRSNGKIVALGWSFLNEDETLILILENGIIRQYYNFENDFNEINLALSENEMIREVKFFINGCVLKLNNDKFISVSNYSKPVIRMLNFDNDENDKIITTWTVLPPNVNNNLQVILSYNNTINSISVHETIKNLYAEEGKFEFISFSPNRDFVAIYTTTKSCLTILTSDFKHKLTEFQSDNTNRPTDVKWCSNDVVVVAYKDELKLIGPSPTESLNFYYNNSELILLTELDGLKILSNNKLEFLSRINDITVDTFRFGSTSPSAILLDSVDQLDRHSPKVDENLKIIENSLIEAIDHCIVAASEEFDPYWQKKLLRAASFGKLNLQLYNPEEFVEMCNNLKILNNVRSNEVGLFLTYQEYLSLGFENLIKRLLKLNFYYLSKQISKFNNFPLNLIYIDWACKKIKILKNSKDEELFEVIINNLKKNLNLAEVSFQEIAKVAYEQGRLKLSILLLNYEPIPERQIPLLLEFEQDDIALLKADESGNSDLIYYVLITLKNKLSLAQFFKTLNNKSISIGIFKEKFYMNNDKLLENFYYQDDNLLEISNLELKEYYENYKSSSPGDGIEDIIQKIQTERKTFVKTLNIYDKLLSSSKATLKSYYSEDIRLIEAHLSLLNLQESLTKEYEMDFYTDCKTLDSLLVKLISINQISKIFKIIKTFKINEKKLYYLILKSLIKQHKFDKLLELVKTESSGSSTNNSNQFFRKRSLIDFKFIINELIKLKNFKEADLYINMSNLTYHEKVRYYLSTKNLKKAAEEAFNQKDVKILNVIYDNGNSSVQRMVNDCLQKLGQATRT</sequence>
<dbReference type="Proteomes" id="UP000094236">
    <property type="component" value="Unassembled WGS sequence"/>
</dbReference>
<dbReference type="GO" id="GO:0005768">
    <property type="term" value="C:endosome"/>
    <property type="evidence" value="ECO:0007669"/>
    <property type="project" value="TreeGrafter"/>
</dbReference>
<keyword evidence="2" id="KW-0653">Protein transport</keyword>
<reference evidence="6" key="1">
    <citation type="submission" date="2016-05" db="EMBL/GenBank/DDBJ databases">
        <title>Comparative genomics of biotechnologically important yeasts.</title>
        <authorList>
            <consortium name="DOE Joint Genome Institute"/>
            <person name="Riley R."/>
            <person name="Haridas S."/>
            <person name="Wolfe K.H."/>
            <person name="Lopes M.R."/>
            <person name="Hittinger C.T."/>
            <person name="Goker M."/>
            <person name="Salamov A."/>
            <person name="Wisecaver J."/>
            <person name="Long T.M."/>
            <person name="Aerts A.L."/>
            <person name="Barry K."/>
            <person name="Choi C."/>
            <person name="Clum A."/>
            <person name="Coughlan A.Y."/>
            <person name="Deshpande S."/>
            <person name="Douglass A.P."/>
            <person name="Hanson S.J."/>
            <person name="Klenk H.-P."/>
            <person name="Labutti K."/>
            <person name="Lapidus A."/>
            <person name="Lindquist E."/>
            <person name="Lipzen A."/>
            <person name="Meier-Kolthoff J.P."/>
            <person name="Ohm R.A."/>
            <person name="Otillar R.P."/>
            <person name="Pangilinan J."/>
            <person name="Peng Y."/>
            <person name="Rokas A."/>
            <person name="Rosa C.A."/>
            <person name="Scheuner C."/>
            <person name="Sibirny A.A."/>
            <person name="Slot J.C."/>
            <person name="Stielow J.B."/>
            <person name="Sun H."/>
            <person name="Kurtzman C.P."/>
            <person name="Blackwell M."/>
            <person name="Grigoriev I.V."/>
            <person name="Jeffries T.W."/>
        </authorList>
    </citation>
    <scope>NUCLEOTIDE SEQUENCE [LARGE SCALE GENOMIC DNA]</scope>
    <source>
        <strain evidence="6">NRRL Y-2460</strain>
    </source>
</reference>